<geneLocation type="plasmid" evidence="7">
    <name>pM3446F</name>
</geneLocation>
<reference evidence="7" key="1">
    <citation type="journal article" date="2015" name="Vet. Microbiol.">
        <title>Characterisation of a mobilisable plasmid conferring florfenicol and chloramphenicol resistance in Actinobacillus pleuropneumoniae.</title>
        <authorList>
            <person name="Bosse J.T."/>
            <person name="Li Y."/>
            <person name="Atherton T.G."/>
            <person name="Walker S."/>
            <person name="Williamson S.M."/>
            <person name="Rogers J."/>
            <person name="Chaudhuri R.R."/>
            <person name="Weinert L.A."/>
            <person name="Holden M.T."/>
            <person name="Maskell D.J."/>
            <person name="Tucker A.W."/>
            <person name="Wren B.W."/>
            <person name="Rycroft A.N."/>
            <person name="Langford P.R."/>
        </authorList>
    </citation>
    <scope>NUCLEOTIDE SEQUENCE</scope>
    <source>
        <strain evidence="7">MIDG3446</strain>
        <plasmid evidence="7">pM3446F</plasmid>
    </source>
</reference>
<sequence length="703" mass="78830">MAIYHLTAKTGSRNGGQSAKAKADYIQREGRYSRDREEVLHTQSGHLPEWAERPADYWDGADLYERANGRLFKEIEFALPVELTLDQQRELVDEFARHLTEGERLPYTLAIHAGNGENPHCHLMISERKNDGIERPADQWFKRYNGKQPERGGAQKSESLKPKAWLEQTREAWSHYANRALEQAGHEARIDHRTLEAQGIERLPGIHLGPNVVEMESRGIRTERADIALAIDTANGQIIDLQEYREVIEHERDRQSEEIQRDQRVSGRDRAAGPEHGDTGGRSPAADRRGTAGQRGAGRELDEPATASHERMAAGSKGHEGSRRGTGQGRPDGPERRPWLDMEVVGRGLDRFRDAYSGAADRIMALAGAANHRATGEHMADFQAQVKGDRTAQAIARQLKAMGCDRYDIGIRDAASGKMMNREWTPQEVQQNAAWLKRMNAQGNDIYIRPAEQARHGLVLVDDLSSDDLDAMKQEGREPAAIIETSPKNYQAWVKVAQDAPADHRGVIARKLAREYDADPASADSRHYGRLAGFTNRKDKYTSRTGYQPWVLCRESSGKSATAGPELMQQAGQVLDSIERRQERTARLAEITAPQSVRRYRRSVVDDYRSEMAGLVKRYGDDLSKCDFIAAMKLASKGREPDEISKAMAEASPAIMERKAGHEADYIKRTVQKVMELPQVQEARAELAKQTQKQRSKGPDLSM</sequence>
<feature type="domain" description="RepB/MobA-like C-terminal" evidence="6">
    <location>
        <begin position="621"/>
        <end position="673"/>
    </location>
</feature>
<keyword evidence="7" id="KW-0614">Plasmid</keyword>
<dbReference type="InterPro" id="IPR005053">
    <property type="entry name" value="MobA_MobL"/>
</dbReference>
<accession>A0A0G3Y5W0</accession>
<dbReference type="Pfam" id="PF22448">
    <property type="entry name" value="RepB_primase_C"/>
    <property type="match status" value="1"/>
</dbReference>
<evidence type="ECO:0000313" key="7">
    <source>
        <dbReference type="EMBL" id="AKM21209.1"/>
    </source>
</evidence>
<dbReference type="AlphaFoldDB" id="A0A0G3Y5W0"/>
<dbReference type="Gene3D" id="3.30.1490.240">
    <property type="entry name" value="RepB DNA-primase, N-terminal domain"/>
    <property type="match status" value="1"/>
</dbReference>
<organism evidence="7">
    <name type="scientific">Actinobacillus pleuropneumoniae</name>
    <name type="common">Haemophilus pleuropneumoniae</name>
    <dbReference type="NCBI Taxonomy" id="715"/>
    <lineage>
        <taxon>Bacteria</taxon>
        <taxon>Pseudomonadati</taxon>
        <taxon>Pseudomonadota</taxon>
        <taxon>Gammaproteobacteria</taxon>
        <taxon>Pasteurellales</taxon>
        <taxon>Pasteurellaceae</taxon>
        <taxon>Actinobacillus</taxon>
    </lineage>
</organism>
<feature type="compositionally biased region" description="Basic and acidic residues" evidence="3">
    <location>
        <begin position="297"/>
        <end position="323"/>
    </location>
</feature>
<feature type="region of interest" description="Disordered" evidence="3">
    <location>
        <begin position="684"/>
        <end position="703"/>
    </location>
</feature>
<keyword evidence="2" id="KW-0184">Conjugation</keyword>
<feature type="domain" description="RepB-like DNA primase" evidence="5">
    <location>
        <begin position="396"/>
        <end position="555"/>
    </location>
</feature>
<dbReference type="Pfam" id="PF03389">
    <property type="entry name" value="MobA_MobL"/>
    <property type="match status" value="1"/>
</dbReference>
<feature type="region of interest" description="Disordered" evidence="3">
    <location>
        <begin position="1"/>
        <end position="24"/>
    </location>
</feature>
<evidence type="ECO:0000256" key="1">
    <source>
        <dbReference type="ARBA" id="ARBA00010873"/>
    </source>
</evidence>
<comment type="similarity">
    <text evidence="1">Belongs to the MobA/MobL family.</text>
</comment>
<dbReference type="Gene3D" id="1.10.1240.50">
    <property type="match status" value="1"/>
</dbReference>
<dbReference type="Pfam" id="PF16793">
    <property type="entry name" value="RepB_primase"/>
    <property type="match status" value="1"/>
</dbReference>
<evidence type="ECO:0000259" key="5">
    <source>
        <dbReference type="Pfam" id="PF16793"/>
    </source>
</evidence>
<protein>
    <submittedName>
        <fullName evidence="7">MobA</fullName>
    </submittedName>
</protein>
<evidence type="ECO:0000256" key="2">
    <source>
        <dbReference type="ARBA" id="ARBA00022971"/>
    </source>
</evidence>
<dbReference type="InterPro" id="IPR054366">
    <property type="entry name" value="RepB/MobA-like_C"/>
</dbReference>
<dbReference type="EMBL" id="KP696484">
    <property type="protein sequence ID" value="AKM21209.1"/>
    <property type="molecule type" value="Genomic_DNA"/>
</dbReference>
<evidence type="ECO:0000256" key="3">
    <source>
        <dbReference type="SAM" id="MobiDB-lite"/>
    </source>
</evidence>
<feature type="compositionally biased region" description="Basic and acidic residues" evidence="3">
    <location>
        <begin position="251"/>
        <end position="290"/>
    </location>
</feature>
<dbReference type="InterPro" id="IPR039459">
    <property type="entry name" value="RepB-like_DNA_primase_dom"/>
</dbReference>
<evidence type="ECO:0000259" key="4">
    <source>
        <dbReference type="Pfam" id="PF03389"/>
    </source>
</evidence>
<evidence type="ECO:0000259" key="6">
    <source>
        <dbReference type="Pfam" id="PF22448"/>
    </source>
</evidence>
<dbReference type="Gene3D" id="3.30.70.1790">
    <property type="entry name" value="RepB DNA-primase, N-terminal domain"/>
    <property type="match status" value="1"/>
</dbReference>
<proteinExistence type="inferred from homology"/>
<feature type="domain" description="MobA/MobL protein" evidence="4">
    <location>
        <begin position="21"/>
        <end position="218"/>
    </location>
</feature>
<dbReference type="Gene3D" id="3.30.930.30">
    <property type="match status" value="1"/>
</dbReference>
<name>A0A0G3Y5W0_ACTPL</name>
<feature type="region of interest" description="Disordered" evidence="3">
    <location>
        <begin position="251"/>
        <end position="339"/>
    </location>
</feature>